<feature type="compositionally biased region" description="Low complexity" evidence="1">
    <location>
        <begin position="43"/>
        <end position="58"/>
    </location>
</feature>
<feature type="region of interest" description="Disordered" evidence="1">
    <location>
        <begin position="183"/>
        <end position="215"/>
    </location>
</feature>
<name>A0ABX8QN64_9ACTN</name>
<evidence type="ECO:0000313" key="3">
    <source>
        <dbReference type="Proteomes" id="UP001049518"/>
    </source>
</evidence>
<feature type="compositionally biased region" description="Low complexity" evidence="1">
    <location>
        <begin position="12"/>
        <end position="23"/>
    </location>
</feature>
<dbReference type="EMBL" id="CP059572">
    <property type="protein sequence ID" value="QXJ20211.1"/>
    <property type="molecule type" value="Genomic_DNA"/>
</dbReference>
<feature type="region of interest" description="Disordered" evidence="1">
    <location>
        <begin position="128"/>
        <end position="147"/>
    </location>
</feature>
<dbReference type="Proteomes" id="UP001049518">
    <property type="component" value="Chromosome"/>
</dbReference>
<organism evidence="2 3">
    <name type="scientific">Actinomadura graeca</name>
    <dbReference type="NCBI Taxonomy" id="2750812"/>
    <lineage>
        <taxon>Bacteria</taxon>
        <taxon>Bacillati</taxon>
        <taxon>Actinomycetota</taxon>
        <taxon>Actinomycetes</taxon>
        <taxon>Streptosporangiales</taxon>
        <taxon>Thermomonosporaceae</taxon>
        <taxon>Actinomadura</taxon>
    </lineage>
</organism>
<dbReference type="RefSeq" id="WP_231333269.1">
    <property type="nucleotide sequence ID" value="NZ_CP059572.1"/>
</dbReference>
<gene>
    <name evidence="2" type="ORF">AGRA3207_000884</name>
</gene>
<accession>A0ABX8QN64</accession>
<feature type="region of interest" description="Disordered" evidence="1">
    <location>
        <begin position="406"/>
        <end position="430"/>
    </location>
</feature>
<feature type="region of interest" description="Disordered" evidence="1">
    <location>
        <begin position="298"/>
        <end position="335"/>
    </location>
</feature>
<feature type="compositionally biased region" description="Basic and acidic residues" evidence="1">
    <location>
        <begin position="298"/>
        <end position="334"/>
    </location>
</feature>
<sequence>MNEDQDGGGGRTTTDTGTDDITTAPLEPAGDVTTGGRRPSPKAATAVSARRAAADRQAPGPEAPGTARVRGLAEDVDRLGELVRRLTATAAALDGRLDEEVRGVLDSAEEALAEAAAARRATAEAEELMREAEARAEAAREETAAAQEELRKGLAAAKSTVAAAQASEANAWKEAGAAQQVRATAANEAAHADGLRKRAEAAWGTEHQARVEAERERDDLATRLAAEQVALAAVHAELKDGRAEAEDARIRAEGAAESERRLRAELTTSQAETARLVIERDAATARAEEQAARADRAERLADETAARAAEAEARAERAERRADATGARADRDAAAAHALQDTLRSALDLPSVEDVGDGHGVPVGESGAVMARPGGLIGIERVPDVLDGETAARFARAILAVRVHQVTRRPQEDTGTADDAEAAEAAGPED</sequence>
<reference evidence="2" key="1">
    <citation type="submission" date="2020-07" db="EMBL/GenBank/DDBJ databases">
        <authorList>
            <person name="Tarantini F.S."/>
            <person name="Hong K.W."/>
            <person name="Chan K.G."/>
        </authorList>
    </citation>
    <scope>NUCLEOTIDE SEQUENCE</scope>
    <source>
        <strain evidence="2">32-07</strain>
    </source>
</reference>
<evidence type="ECO:0008006" key="4">
    <source>
        <dbReference type="Google" id="ProtNLM"/>
    </source>
</evidence>
<evidence type="ECO:0000256" key="1">
    <source>
        <dbReference type="SAM" id="MobiDB-lite"/>
    </source>
</evidence>
<feature type="region of interest" description="Disordered" evidence="1">
    <location>
        <begin position="1"/>
        <end position="71"/>
    </location>
</feature>
<keyword evidence="3" id="KW-1185">Reference proteome</keyword>
<protein>
    <recommendedName>
        <fullName evidence="4">TolA protein</fullName>
    </recommendedName>
</protein>
<evidence type="ECO:0000313" key="2">
    <source>
        <dbReference type="EMBL" id="QXJ20211.1"/>
    </source>
</evidence>
<proteinExistence type="predicted"/>
<feature type="compositionally biased region" description="Basic and acidic residues" evidence="1">
    <location>
        <begin position="190"/>
        <end position="200"/>
    </location>
</feature>
<feature type="compositionally biased region" description="Acidic residues" evidence="1">
    <location>
        <begin position="415"/>
        <end position="430"/>
    </location>
</feature>